<organism evidence="5 6">
    <name type="scientific">Hyaloperonospora brassicae</name>
    <name type="common">Brassica downy mildew</name>
    <name type="synonym">Peronospora brassicae</name>
    <dbReference type="NCBI Taxonomy" id="162125"/>
    <lineage>
        <taxon>Eukaryota</taxon>
        <taxon>Sar</taxon>
        <taxon>Stramenopiles</taxon>
        <taxon>Oomycota</taxon>
        <taxon>Peronosporomycetes</taxon>
        <taxon>Peronosporales</taxon>
        <taxon>Peronosporaceae</taxon>
        <taxon>Hyaloperonospora</taxon>
    </lineage>
</organism>
<evidence type="ECO:0000256" key="3">
    <source>
        <dbReference type="SAM" id="SignalP"/>
    </source>
</evidence>
<dbReference type="EMBL" id="CANTFL010000363">
    <property type="protein sequence ID" value="CAI5721257.1"/>
    <property type="molecule type" value="Genomic_DNA"/>
</dbReference>
<comment type="caution">
    <text evidence="5">The sequence shown here is derived from an EMBL/GenBank/DDBJ whole genome shotgun (WGS) entry which is preliminary data.</text>
</comment>
<dbReference type="Pfam" id="PF07714">
    <property type="entry name" value="PK_Tyr_Ser-Thr"/>
    <property type="match status" value="1"/>
</dbReference>
<reference evidence="5" key="1">
    <citation type="submission" date="2022-12" db="EMBL/GenBank/DDBJ databases">
        <authorList>
            <person name="Webb A."/>
        </authorList>
    </citation>
    <scope>NUCLEOTIDE SEQUENCE</scope>
    <source>
        <strain evidence="5">Hp1</strain>
    </source>
</reference>
<dbReference type="InterPro" id="IPR000719">
    <property type="entry name" value="Prot_kinase_dom"/>
</dbReference>
<feature type="domain" description="Protein kinase" evidence="4">
    <location>
        <begin position="427"/>
        <end position="706"/>
    </location>
</feature>
<name>A0AAV0TKF4_HYABA</name>
<evidence type="ECO:0000313" key="5">
    <source>
        <dbReference type="EMBL" id="CAI5721257.1"/>
    </source>
</evidence>
<dbReference type="SUPFAM" id="SSF56112">
    <property type="entry name" value="Protein kinase-like (PK-like)"/>
    <property type="match status" value="1"/>
</dbReference>
<dbReference type="GO" id="GO:0004674">
    <property type="term" value="F:protein serine/threonine kinase activity"/>
    <property type="evidence" value="ECO:0007669"/>
    <property type="project" value="TreeGrafter"/>
</dbReference>
<evidence type="ECO:0000256" key="1">
    <source>
        <dbReference type="SAM" id="MobiDB-lite"/>
    </source>
</evidence>
<keyword evidence="3" id="KW-0732">Signal</keyword>
<feature type="chain" id="PRO_5043863694" description="Protein kinase domain-containing protein" evidence="3">
    <location>
        <begin position="30"/>
        <end position="733"/>
    </location>
</feature>
<dbReference type="PROSITE" id="PS50011">
    <property type="entry name" value="PROTEIN_KINASE_DOM"/>
    <property type="match status" value="1"/>
</dbReference>
<protein>
    <recommendedName>
        <fullName evidence="4">Protein kinase domain-containing protein</fullName>
    </recommendedName>
</protein>
<proteinExistence type="predicted"/>
<sequence>MPPRRRPRARAWPLVWPLLLRGASWAVRADDWTATRDCSSPCPLDAPPCLVSSARGRQCLALAPTNGTRPHESRVALGDAAHGYTFGALDLAHAPDVETLWLDGDGARVAFDAAGRWTAARLSSLVLSGLTLSVAALPTPAPSVRHVQIRRCVLDRAPLQWLLTLPHVETLELLDTRVTAESSTLLTVSEAQYVRLRRQWTGDGAQETRQVRDALGDRACARGLDSGTVQHVGGWPVCVTRAAALRGRRRLMLFESLGTDEKALGGAGGDDHDTPTLVVLSLSLPFVFFLYKTGLFVFFLRTYGRYCRENGAVRATAAPDKRARYLTLESSDSCDTSNASSTTPLPSPSPHGHRRRKKQRSSVASSSQFWVTEELQPWRLDFQRLKMRKSLTLLPTERRCTLRKQSITSAMNPREIWLASLATRDASTAAVSPGGGTTETLVVVKFLTPSGDEDVRALKDDGDGGGSARDKLQRELKRQATFSHPQVVTFIGVAWSLETHLCAVTEYMAQGDLRHWLHRTASKQSGQWSYLKVNMLLDVSKALLYLHAMHPRLVHGNCNSRNVLLDQSLRAKLSDFGQDGRSEVLTEQELMSYSAVGSGRWISPEALLGRETSASYPDASDVYSLGILIAEMDSHALPFSDLMQANKSAVPETDILQLIARGALSPTLSPSCPKSIVKLVNACTSYKPEYRPSSAQVQEDLRHILEDFREFESQATATISIGAPRSNPPSNLV</sequence>
<dbReference type="PANTHER" id="PTHR44329">
    <property type="entry name" value="SERINE/THREONINE-PROTEIN KINASE TNNI3K-RELATED"/>
    <property type="match status" value="1"/>
</dbReference>
<feature type="region of interest" description="Disordered" evidence="1">
    <location>
        <begin position="330"/>
        <end position="361"/>
    </location>
</feature>
<dbReference type="Gene3D" id="1.10.510.10">
    <property type="entry name" value="Transferase(Phosphotransferase) domain 1"/>
    <property type="match status" value="1"/>
</dbReference>
<evidence type="ECO:0000256" key="2">
    <source>
        <dbReference type="SAM" id="Phobius"/>
    </source>
</evidence>
<dbReference type="InterPro" id="IPR051681">
    <property type="entry name" value="Ser/Thr_Kinases-Pseudokinases"/>
</dbReference>
<keyword evidence="2" id="KW-0812">Transmembrane</keyword>
<feature type="compositionally biased region" description="Low complexity" evidence="1">
    <location>
        <begin position="330"/>
        <end position="344"/>
    </location>
</feature>
<accession>A0AAV0TKF4</accession>
<evidence type="ECO:0000313" key="6">
    <source>
        <dbReference type="Proteomes" id="UP001162031"/>
    </source>
</evidence>
<keyword evidence="2" id="KW-1133">Transmembrane helix</keyword>
<dbReference type="AlphaFoldDB" id="A0AAV0TKF4"/>
<feature type="signal peptide" evidence="3">
    <location>
        <begin position="1"/>
        <end position="29"/>
    </location>
</feature>
<gene>
    <name evidence="5" type="ORF">HBR001_LOCUS2590</name>
</gene>
<evidence type="ECO:0000259" key="4">
    <source>
        <dbReference type="PROSITE" id="PS50011"/>
    </source>
</evidence>
<keyword evidence="2" id="KW-0472">Membrane</keyword>
<dbReference type="InterPro" id="IPR001245">
    <property type="entry name" value="Ser-Thr/Tyr_kinase_cat_dom"/>
</dbReference>
<feature type="compositionally biased region" description="Basic residues" evidence="1">
    <location>
        <begin position="351"/>
        <end position="360"/>
    </location>
</feature>
<feature type="transmembrane region" description="Helical" evidence="2">
    <location>
        <begin position="277"/>
        <end position="300"/>
    </location>
</feature>
<keyword evidence="6" id="KW-1185">Reference proteome</keyword>
<dbReference type="PANTHER" id="PTHR44329:SF214">
    <property type="entry name" value="PROTEIN KINASE DOMAIN-CONTAINING PROTEIN"/>
    <property type="match status" value="1"/>
</dbReference>
<dbReference type="GO" id="GO:0005524">
    <property type="term" value="F:ATP binding"/>
    <property type="evidence" value="ECO:0007669"/>
    <property type="project" value="InterPro"/>
</dbReference>
<dbReference type="Proteomes" id="UP001162031">
    <property type="component" value="Unassembled WGS sequence"/>
</dbReference>
<dbReference type="InterPro" id="IPR011009">
    <property type="entry name" value="Kinase-like_dom_sf"/>
</dbReference>